<evidence type="ECO:0000256" key="1">
    <source>
        <dbReference type="ARBA" id="ARBA00004514"/>
    </source>
</evidence>
<dbReference type="SFLD" id="SFLDG01152">
    <property type="entry name" value="Main.3:_Omega-_and_Tau-like"/>
    <property type="match status" value="1"/>
</dbReference>
<evidence type="ECO:0000256" key="4">
    <source>
        <dbReference type="ARBA" id="ARBA00022679"/>
    </source>
</evidence>
<sequence>MVEVKLHGFWASPFSHGVIWALKLKEINYEYVEEDLPNKSELLLKYNPVYKKKPVLVHDGKPIAESLVILEYIEETWPQNPLLPQDVYERAIARFWIKFGEEMGPTVVSLFQTTGEEREKARKQLVQKLKILEEHALGDKKFSGGEAINLVDIEFGVLAHWVEGMEEVMGLQLLKPGTLPQLRQWIKNFKEVAVIKENLPDKAKLLAHMKVVRELFVFNVSG</sequence>
<dbReference type="Gramene" id="Tc04v2_t017740.1">
    <property type="protein sequence ID" value="Tc04v2_p017740.1"/>
    <property type="gene ID" value="Tc04v2_g017740"/>
</dbReference>
<dbReference type="FunFam" id="1.20.1050.10:FF:000012">
    <property type="entry name" value="Tau class glutathione S-transferase"/>
    <property type="match status" value="1"/>
</dbReference>
<dbReference type="InterPro" id="IPR058268">
    <property type="entry name" value="DUF7962"/>
</dbReference>
<dbReference type="Pfam" id="PF02798">
    <property type="entry name" value="GST_N"/>
    <property type="match status" value="1"/>
</dbReference>
<dbReference type="Proteomes" id="UP000694886">
    <property type="component" value="Chromosome 4"/>
</dbReference>
<dbReference type="SFLD" id="SFLDG00358">
    <property type="entry name" value="Main_(cytGST)"/>
    <property type="match status" value="1"/>
</dbReference>
<dbReference type="PANTHER" id="PTHR11260:SF778">
    <property type="entry name" value="GLUTATHIONE TRANSFERASE"/>
    <property type="match status" value="1"/>
</dbReference>
<dbReference type="Pfam" id="PF25907">
    <property type="entry name" value="DUF7962"/>
    <property type="match status" value="1"/>
</dbReference>
<dbReference type="CDD" id="cd03058">
    <property type="entry name" value="GST_N_Tau"/>
    <property type="match status" value="1"/>
</dbReference>
<dbReference type="FunFam" id="3.40.30.10:FF:000014">
    <property type="entry name" value="Tau class glutathione S-transferase"/>
    <property type="match status" value="1"/>
</dbReference>
<evidence type="ECO:0000256" key="2">
    <source>
        <dbReference type="ARBA" id="ARBA00022490"/>
    </source>
</evidence>
<dbReference type="GO" id="GO:0004364">
    <property type="term" value="F:glutathione transferase activity"/>
    <property type="evidence" value="ECO:0007669"/>
    <property type="project" value="UniProtKB-UniRule"/>
</dbReference>
<proteinExistence type="inferred from homology"/>
<comment type="similarity">
    <text evidence="5">Belongs to the GST superfamily. Tau family.</text>
</comment>
<dbReference type="SUPFAM" id="SSF47616">
    <property type="entry name" value="GST C-terminal domain-like"/>
    <property type="match status" value="1"/>
</dbReference>
<accession>A0AB32W955</accession>
<gene>
    <name evidence="11" type="primary">LOC18602851</name>
</gene>
<organism evidence="10 11">
    <name type="scientific">Theobroma cacao</name>
    <name type="common">Cacao</name>
    <name type="synonym">Cocoa</name>
    <dbReference type="NCBI Taxonomy" id="3641"/>
    <lineage>
        <taxon>Eukaryota</taxon>
        <taxon>Viridiplantae</taxon>
        <taxon>Streptophyta</taxon>
        <taxon>Embryophyta</taxon>
        <taxon>Tracheophyta</taxon>
        <taxon>Spermatophyta</taxon>
        <taxon>Magnoliopsida</taxon>
        <taxon>eudicotyledons</taxon>
        <taxon>Gunneridae</taxon>
        <taxon>Pentapetalae</taxon>
        <taxon>rosids</taxon>
        <taxon>malvids</taxon>
        <taxon>Malvales</taxon>
        <taxon>Malvaceae</taxon>
        <taxon>Byttnerioideae</taxon>
        <taxon>Theobroma</taxon>
    </lineage>
</organism>
<dbReference type="SFLD" id="SFLDS00019">
    <property type="entry name" value="Glutathione_Transferase_(cytos"/>
    <property type="match status" value="1"/>
</dbReference>
<dbReference type="InterPro" id="IPR036282">
    <property type="entry name" value="Glutathione-S-Trfase_C_sf"/>
</dbReference>
<dbReference type="GeneID" id="18602851"/>
<name>A0AB32W955_THECC</name>
<dbReference type="CDD" id="cd03185">
    <property type="entry name" value="GST_C_Tau"/>
    <property type="match status" value="1"/>
</dbReference>
<evidence type="ECO:0000256" key="3">
    <source>
        <dbReference type="ARBA" id="ARBA00022575"/>
    </source>
</evidence>
<dbReference type="RefSeq" id="XP_017974596.1">
    <property type="nucleotide sequence ID" value="XM_018119107.1"/>
</dbReference>
<dbReference type="EC" id="2.5.1.18" evidence="7"/>
<evidence type="ECO:0000259" key="8">
    <source>
        <dbReference type="PROSITE" id="PS50404"/>
    </source>
</evidence>
<dbReference type="InterPro" id="IPR040079">
    <property type="entry name" value="Glutathione_S-Trfase"/>
</dbReference>
<evidence type="ECO:0000256" key="5">
    <source>
        <dbReference type="ARBA" id="ARBA00025743"/>
    </source>
</evidence>
<reference evidence="10" key="1">
    <citation type="journal article" date="1997" name="Nucleic Acids Res.">
        <title>tRNAscan-SE: a program for improved detection of transfer RNA genes in genomic sequence.</title>
        <authorList>
            <person name="Lowe T.M."/>
            <person name="Eddy S.R."/>
        </authorList>
    </citation>
    <scope>NUCLEOTIDE SEQUENCE [LARGE SCALE GENOMIC DNA]</scope>
    <source>
        <strain evidence="10">r\B97-61/B2</strain>
    </source>
</reference>
<dbReference type="PANTHER" id="PTHR11260">
    <property type="entry name" value="GLUTATHIONE S-TRANSFERASE, GST, SUPERFAMILY, GST DOMAIN CONTAINING"/>
    <property type="match status" value="1"/>
</dbReference>
<dbReference type="GO" id="GO:0009407">
    <property type="term" value="P:toxin catabolic process"/>
    <property type="evidence" value="ECO:0007669"/>
    <property type="project" value="UniProtKB-ARBA"/>
</dbReference>
<evidence type="ECO:0000313" key="10">
    <source>
        <dbReference type="Proteomes" id="UP000694886"/>
    </source>
</evidence>
<dbReference type="InterPro" id="IPR036249">
    <property type="entry name" value="Thioredoxin-like_sf"/>
</dbReference>
<dbReference type="PROSITE" id="PS50405">
    <property type="entry name" value="GST_CTER"/>
    <property type="match status" value="1"/>
</dbReference>
<feature type="domain" description="GST C-terminal" evidence="9">
    <location>
        <begin position="86"/>
        <end position="212"/>
    </location>
</feature>
<keyword evidence="3" id="KW-0216">Detoxification</keyword>
<evidence type="ECO:0000259" key="9">
    <source>
        <dbReference type="PROSITE" id="PS50405"/>
    </source>
</evidence>
<dbReference type="SUPFAM" id="SSF52833">
    <property type="entry name" value="Thioredoxin-like"/>
    <property type="match status" value="1"/>
</dbReference>
<comment type="function">
    <text evidence="7">Is involved in the conjugation of reduced glutathione to a wide number of exogenous and endogenous hydrophobic electrophiles.</text>
</comment>
<dbReference type="InterPro" id="IPR004045">
    <property type="entry name" value="Glutathione_S-Trfase_N"/>
</dbReference>
<protein>
    <recommendedName>
        <fullName evidence="7">Glutathione S-transferase</fullName>
        <ecNumber evidence="7">2.5.1.18</ecNumber>
    </recommendedName>
</protein>
<keyword evidence="2 7" id="KW-0963">Cytoplasm</keyword>
<dbReference type="GO" id="GO:0006749">
    <property type="term" value="P:glutathione metabolic process"/>
    <property type="evidence" value="ECO:0007669"/>
    <property type="project" value="InterPro"/>
</dbReference>
<dbReference type="GO" id="GO:0005829">
    <property type="term" value="C:cytosol"/>
    <property type="evidence" value="ECO:0007669"/>
    <property type="project" value="UniProtKB-SubCell"/>
</dbReference>
<dbReference type="Gene3D" id="3.40.30.10">
    <property type="entry name" value="Glutaredoxin"/>
    <property type="match status" value="1"/>
</dbReference>
<keyword evidence="4 7" id="KW-0808">Transferase</keyword>
<evidence type="ECO:0000256" key="7">
    <source>
        <dbReference type="RuleBase" id="RU369102"/>
    </source>
</evidence>
<comment type="subcellular location">
    <subcellularLocation>
        <location evidence="1 7">Cytoplasm</location>
        <location evidence="1 7">Cytosol</location>
    </subcellularLocation>
</comment>
<dbReference type="InterPro" id="IPR045073">
    <property type="entry name" value="Omega/Tau-like"/>
</dbReference>
<dbReference type="AlphaFoldDB" id="A0AB32W955"/>
<dbReference type="InterPro" id="IPR010987">
    <property type="entry name" value="Glutathione-S-Trfase_C-like"/>
</dbReference>
<evidence type="ECO:0000256" key="6">
    <source>
        <dbReference type="ARBA" id="ARBA00047960"/>
    </source>
</evidence>
<comment type="catalytic activity">
    <reaction evidence="6 7">
        <text>RX + glutathione = an S-substituted glutathione + a halide anion + H(+)</text>
        <dbReference type="Rhea" id="RHEA:16437"/>
        <dbReference type="ChEBI" id="CHEBI:15378"/>
        <dbReference type="ChEBI" id="CHEBI:16042"/>
        <dbReference type="ChEBI" id="CHEBI:17792"/>
        <dbReference type="ChEBI" id="CHEBI:57925"/>
        <dbReference type="ChEBI" id="CHEBI:90779"/>
        <dbReference type="EC" id="2.5.1.18"/>
    </reaction>
</comment>
<evidence type="ECO:0000313" key="11">
    <source>
        <dbReference type="RefSeq" id="XP_017974596.1"/>
    </source>
</evidence>
<dbReference type="InterPro" id="IPR045074">
    <property type="entry name" value="GST_C_Tau"/>
</dbReference>
<dbReference type="KEGG" id="tcc:18602851"/>
<feature type="domain" description="GST N-terminal" evidence="8">
    <location>
        <begin position="2"/>
        <end position="81"/>
    </location>
</feature>
<dbReference type="PROSITE" id="PS50404">
    <property type="entry name" value="GST_NTER"/>
    <property type="match status" value="1"/>
</dbReference>
<reference evidence="11" key="2">
    <citation type="submission" date="2025-08" db="UniProtKB">
        <authorList>
            <consortium name="RefSeq"/>
        </authorList>
    </citation>
    <scope>IDENTIFICATION</scope>
</reference>
<dbReference type="Gene3D" id="1.20.1050.10">
    <property type="match status" value="1"/>
</dbReference>